<dbReference type="InterPro" id="IPR001680">
    <property type="entry name" value="WD40_rpt"/>
</dbReference>
<feature type="region of interest" description="Disordered" evidence="8">
    <location>
        <begin position="519"/>
        <end position="582"/>
    </location>
</feature>
<evidence type="ECO:0000256" key="1">
    <source>
        <dbReference type="ARBA" id="ARBA00004123"/>
    </source>
</evidence>
<keyword evidence="2 6" id="KW-0853">WD repeat</keyword>
<organism evidence="9 10">
    <name type="scientific">Obba rivulosa</name>
    <dbReference type="NCBI Taxonomy" id="1052685"/>
    <lineage>
        <taxon>Eukaryota</taxon>
        <taxon>Fungi</taxon>
        <taxon>Dikarya</taxon>
        <taxon>Basidiomycota</taxon>
        <taxon>Agaricomycotina</taxon>
        <taxon>Agaricomycetes</taxon>
        <taxon>Polyporales</taxon>
        <taxon>Gelatoporiaceae</taxon>
        <taxon>Obba</taxon>
    </lineage>
</organism>
<accession>A0A8E2AYL6</accession>
<evidence type="ECO:0000313" key="10">
    <source>
        <dbReference type="Proteomes" id="UP000250043"/>
    </source>
</evidence>
<evidence type="ECO:0000256" key="6">
    <source>
        <dbReference type="HAMAP-Rule" id="MF_03056"/>
    </source>
</evidence>
<keyword evidence="10" id="KW-1185">Reference proteome</keyword>
<comment type="function">
    <text evidence="6">Required for the formation of N(7)-methylguanine at position 46 (m7G46) in tRNA. In the complex, it is required to stabilize and induce conformational changes of the catalytic subunit.</text>
</comment>
<evidence type="ECO:0000256" key="3">
    <source>
        <dbReference type="ARBA" id="ARBA00022694"/>
    </source>
</evidence>
<dbReference type="GO" id="GO:0106004">
    <property type="term" value="P:tRNA (guanine-N7)-methylation"/>
    <property type="evidence" value="ECO:0007669"/>
    <property type="project" value="UniProtKB-UniRule"/>
</dbReference>
<name>A0A8E2AYL6_9APHY</name>
<dbReference type="SMART" id="SM00320">
    <property type="entry name" value="WD40"/>
    <property type="match status" value="3"/>
</dbReference>
<dbReference type="EMBL" id="KV722472">
    <property type="protein sequence ID" value="OCH87825.1"/>
    <property type="molecule type" value="Genomic_DNA"/>
</dbReference>
<sequence length="582" mass="62952">MAVYPHSSLFVGPSQSLLISGPHAQVINTQDGSVLHSTANWDETQKAALLKSGPVRVAAVDEGFTHLATVGDDKRLKVWQIEGLKILSERELPKKATGAQFTKDGQTILVSDKFGDIFKYPLHYEPTPTSVSEPSGSTRGAVTSHENPSNGTLILGHVSLLTDFLLTSDEKYIVTADRDEHIRVSWYPQGYVIERYCLGHRRFVSAVHIPPFAPSTLVSGGGDPMLKLWDWFSGRLLSEIPISDAVEPFIQVKPPKRRRVEGDGDDGEGAESQNKGRRRGGRRKGKGKGKEQEGGESREMSAVQEEEGEELTPELVEDGASEAQEAGAAEPIAGAEAATQQAEAGQKAEAEPPVLVLHKIRSLDLGEHGRHLVFSAVGANAVFYCAFPEDGTTSPPIVHAVDLGKPVVDFTLTTDGLMWVLFDGTWGVADETSDEAKANMVKLLSWASGTPIEVSPSDSPALLNALRSTCVLSATPEDLKTLDIYSALSTMPKNVDPEHDPLGSDAPMDLAVDLREDAVEGKELTQREQARLRKKRALAAKIQEQHGSRTPGADRGGEGEERETKKARSEPDTEGDTVMHES</sequence>
<dbReference type="Gene3D" id="2.130.10.10">
    <property type="entry name" value="YVTN repeat-like/Quinoprotein amine dehydrogenase"/>
    <property type="match status" value="3"/>
</dbReference>
<keyword evidence="3 6" id="KW-0819">tRNA processing</keyword>
<feature type="compositionally biased region" description="Basic and acidic residues" evidence="8">
    <location>
        <begin position="288"/>
        <end position="299"/>
    </location>
</feature>
<dbReference type="PROSITE" id="PS50082">
    <property type="entry name" value="WD_REPEATS_2"/>
    <property type="match status" value="1"/>
</dbReference>
<dbReference type="GO" id="GO:0005634">
    <property type="term" value="C:nucleus"/>
    <property type="evidence" value="ECO:0007669"/>
    <property type="project" value="UniProtKB-SubCell"/>
</dbReference>
<dbReference type="GO" id="GO:0005829">
    <property type="term" value="C:cytosol"/>
    <property type="evidence" value="ECO:0007669"/>
    <property type="project" value="TreeGrafter"/>
</dbReference>
<evidence type="ECO:0000256" key="2">
    <source>
        <dbReference type="ARBA" id="ARBA00022574"/>
    </source>
</evidence>
<dbReference type="Proteomes" id="UP000250043">
    <property type="component" value="Unassembled WGS sequence"/>
</dbReference>
<feature type="compositionally biased region" description="Acidic residues" evidence="8">
    <location>
        <begin position="304"/>
        <end position="315"/>
    </location>
</feature>
<dbReference type="OrthoDB" id="339900at2759"/>
<dbReference type="AlphaFoldDB" id="A0A8E2AYL6"/>
<dbReference type="HAMAP" id="MF_03056">
    <property type="entry name" value="TRM82"/>
    <property type="match status" value="1"/>
</dbReference>
<feature type="region of interest" description="Disordered" evidence="8">
    <location>
        <begin position="253"/>
        <end position="315"/>
    </location>
</feature>
<evidence type="ECO:0000256" key="8">
    <source>
        <dbReference type="SAM" id="MobiDB-lite"/>
    </source>
</evidence>
<protein>
    <submittedName>
        <fullName evidence="9">WD40 repeat-like protein</fullName>
    </submittedName>
</protein>
<reference evidence="9 10" key="1">
    <citation type="submission" date="2016-07" db="EMBL/GenBank/DDBJ databases">
        <title>Draft genome of the white-rot fungus Obba rivulosa 3A-2.</title>
        <authorList>
            <consortium name="DOE Joint Genome Institute"/>
            <person name="Miettinen O."/>
            <person name="Riley R."/>
            <person name="Acob R."/>
            <person name="Barry K."/>
            <person name="Cullen D."/>
            <person name="De Vries R."/>
            <person name="Hainaut M."/>
            <person name="Hatakka A."/>
            <person name="Henrissat B."/>
            <person name="Hilden K."/>
            <person name="Kuo R."/>
            <person name="Labutti K."/>
            <person name="Lipzen A."/>
            <person name="Makela M.R."/>
            <person name="Sandor L."/>
            <person name="Spatafora J.W."/>
            <person name="Grigoriev I.V."/>
            <person name="Hibbett D.S."/>
        </authorList>
    </citation>
    <scope>NUCLEOTIDE SEQUENCE [LARGE SCALE GENOMIC DNA]</scope>
    <source>
        <strain evidence="9 10">3A-2</strain>
    </source>
</reference>
<feature type="compositionally biased region" description="Basic residues" evidence="8">
    <location>
        <begin position="275"/>
        <end position="287"/>
    </location>
</feature>
<dbReference type="InterPro" id="IPR015943">
    <property type="entry name" value="WD40/YVTN_repeat-like_dom_sf"/>
</dbReference>
<gene>
    <name evidence="9" type="ORF">OBBRIDRAFT_795867</name>
</gene>
<keyword evidence="5 6" id="KW-0539">Nucleus</keyword>
<comment type="pathway">
    <text evidence="6">tRNA modification; N(7)-methylguanine-tRNA biosynthesis.</text>
</comment>
<keyword evidence="4 6" id="KW-0677">Repeat</keyword>
<comment type="subcellular location">
    <subcellularLocation>
        <location evidence="1 6">Nucleus</location>
    </subcellularLocation>
</comment>
<proteinExistence type="inferred from homology"/>
<dbReference type="SUPFAM" id="SSF50978">
    <property type="entry name" value="WD40 repeat-like"/>
    <property type="match status" value="1"/>
</dbReference>
<evidence type="ECO:0000256" key="5">
    <source>
        <dbReference type="ARBA" id="ARBA00023242"/>
    </source>
</evidence>
<comment type="similarity">
    <text evidence="6">Belongs to the WD repeat TRM82 family.</text>
</comment>
<evidence type="ECO:0000313" key="9">
    <source>
        <dbReference type="EMBL" id="OCH87825.1"/>
    </source>
</evidence>
<dbReference type="InterPro" id="IPR028884">
    <property type="entry name" value="Trm82"/>
</dbReference>
<feature type="compositionally biased region" description="Basic and acidic residues" evidence="8">
    <location>
        <begin position="555"/>
        <end position="582"/>
    </location>
</feature>
<dbReference type="UniPathway" id="UPA00989"/>
<dbReference type="Pfam" id="PF00400">
    <property type="entry name" value="WD40"/>
    <property type="match status" value="1"/>
</dbReference>
<feature type="repeat" description="WD" evidence="7">
    <location>
        <begin position="197"/>
        <end position="239"/>
    </location>
</feature>
<feature type="compositionally biased region" description="Basic and acidic residues" evidence="8">
    <location>
        <begin position="519"/>
        <end position="531"/>
    </location>
</feature>
<dbReference type="PANTHER" id="PTHR16288">
    <property type="entry name" value="WD40 REPEAT PROTEIN 4"/>
    <property type="match status" value="1"/>
</dbReference>
<evidence type="ECO:0000256" key="7">
    <source>
        <dbReference type="PROSITE-ProRule" id="PRU00221"/>
    </source>
</evidence>
<evidence type="ECO:0000256" key="4">
    <source>
        <dbReference type="ARBA" id="ARBA00022737"/>
    </source>
</evidence>
<dbReference type="PANTHER" id="PTHR16288:SF0">
    <property type="entry name" value="TRNA (GUANINE-N(7)-)-METHYLTRANSFERASE NON-CATALYTIC SUBUNIT WDR4"/>
    <property type="match status" value="1"/>
</dbReference>
<dbReference type="InterPro" id="IPR036322">
    <property type="entry name" value="WD40_repeat_dom_sf"/>
</dbReference>
<dbReference type="GO" id="GO:0043527">
    <property type="term" value="C:tRNA methyltransferase complex"/>
    <property type="evidence" value="ECO:0007669"/>
    <property type="project" value="TreeGrafter"/>
</dbReference>